<dbReference type="Pfam" id="PF08668">
    <property type="entry name" value="HDOD"/>
    <property type="match status" value="1"/>
</dbReference>
<dbReference type="OrthoDB" id="179263at2"/>
<comment type="caution">
    <text evidence="1">Lacks conserved residue(s) required for the propagation of feature annotation.</text>
</comment>
<keyword evidence="5" id="KW-1185">Reference proteome</keyword>
<organism evidence="4 5">
    <name type="scientific">Opitutus terrae (strain DSM 11246 / JCM 15787 / PB90-1)</name>
    <dbReference type="NCBI Taxonomy" id="452637"/>
    <lineage>
        <taxon>Bacteria</taxon>
        <taxon>Pseudomonadati</taxon>
        <taxon>Verrucomicrobiota</taxon>
        <taxon>Opitutia</taxon>
        <taxon>Opitutales</taxon>
        <taxon>Opitutaceae</taxon>
        <taxon>Opitutus</taxon>
    </lineage>
</organism>
<protein>
    <submittedName>
        <fullName evidence="4">Response regulator receiver protein</fullName>
    </submittedName>
</protein>
<dbReference type="PANTHER" id="PTHR33525">
    <property type="match status" value="1"/>
</dbReference>
<dbReference type="Gene3D" id="1.10.3210.10">
    <property type="entry name" value="Hypothetical protein af1432"/>
    <property type="match status" value="1"/>
</dbReference>
<dbReference type="InterPro" id="IPR052340">
    <property type="entry name" value="RNase_Y/CdgJ"/>
</dbReference>
<dbReference type="InterPro" id="IPR011006">
    <property type="entry name" value="CheY-like_superfamily"/>
</dbReference>
<dbReference type="KEGG" id="ote:Oter_3831"/>
<dbReference type="SMART" id="SM00448">
    <property type="entry name" value="REC"/>
    <property type="match status" value="1"/>
</dbReference>
<dbReference type="HOGENOM" id="CLU_471668_0_0_0"/>
<accession>B1ZZ33</accession>
<dbReference type="STRING" id="452637.Oter_3831"/>
<evidence type="ECO:0000259" key="2">
    <source>
        <dbReference type="PROSITE" id="PS50110"/>
    </source>
</evidence>
<dbReference type="eggNOG" id="COG3437">
    <property type="taxonomic scope" value="Bacteria"/>
</dbReference>
<dbReference type="InterPro" id="IPR001789">
    <property type="entry name" value="Sig_transdc_resp-reg_receiver"/>
</dbReference>
<dbReference type="InterPro" id="IPR013976">
    <property type="entry name" value="HDOD"/>
</dbReference>
<reference evidence="4 5" key="1">
    <citation type="journal article" date="2011" name="J. Bacteriol.">
        <title>Genome sequence of the verrucomicrobium Opitutus terrae PB90-1, an abundant inhabitant of rice paddy soil ecosystems.</title>
        <authorList>
            <person name="van Passel M.W."/>
            <person name="Kant R."/>
            <person name="Palva A."/>
            <person name="Copeland A."/>
            <person name="Lucas S."/>
            <person name="Lapidus A."/>
            <person name="Glavina del Rio T."/>
            <person name="Pitluck S."/>
            <person name="Goltsman E."/>
            <person name="Clum A."/>
            <person name="Sun H."/>
            <person name="Schmutz J."/>
            <person name="Larimer F.W."/>
            <person name="Land M.L."/>
            <person name="Hauser L."/>
            <person name="Kyrpides N."/>
            <person name="Mikhailova N."/>
            <person name="Richardson P.P."/>
            <person name="Janssen P.H."/>
            <person name="de Vos W.M."/>
            <person name="Smidt H."/>
        </authorList>
    </citation>
    <scope>NUCLEOTIDE SEQUENCE [LARGE SCALE GENOMIC DNA]</scope>
    <source>
        <strain evidence="5">DSM 11246 / JCM 15787 / PB90-1</strain>
    </source>
</reference>
<evidence type="ECO:0000313" key="4">
    <source>
        <dbReference type="EMBL" id="ACB77105.1"/>
    </source>
</evidence>
<evidence type="ECO:0000256" key="1">
    <source>
        <dbReference type="PROSITE-ProRule" id="PRU00169"/>
    </source>
</evidence>
<dbReference type="InterPro" id="IPR003607">
    <property type="entry name" value="HD/PDEase_dom"/>
</dbReference>
<evidence type="ECO:0000259" key="3">
    <source>
        <dbReference type="PROSITE" id="PS51833"/>
    </source>
</evidence>
<proteinExistence type="predicted"/>
<feature type="domain" description="Response regulatory" evidence="2">
    <location>
        <begin position="1"/>
        <end position="104"/>
    </location>
</feature>
<dbReference type="Pfam" id="PF00072">
    <property type="entry name" value="Response_reg"/>
    <property type="match status" value="1"/>
</dbReference>
<dbReference type="SUPFAM" id="SSF109604">
    <property type="entry name" value="HD-domain/PDEase-like"/>
    <property type="match status" value="1"/>
</dbReference>
<dbReference type="SUPFAM" id="SSF52172">
    <property type="entry name" value="CheY-like"/>
    <property type="match status" value="1"/>
</dbReference>
<dbReference type="eggNOG" id="COG1639">
    <property type="taxonomic scope" value="Bacteria"/>
</dbReference>
<evidence type="ECO:0000313" key="5">
    <source>
        <dbReference type="Proteomes" id="UP000007013"/>
    </source>
</evidence>
<name>B1ZZ33_OPITP</name>
<dbReference type="AlphaFoldDB" id="B1ZZ33"/>
<dbReference type="Proteomes" id="UP000007013">
    <property type="component" value="Chromosome"/>
</dbReference>
<dbReference type="PROSITE" id="PS51833">
    <property type="entry name" value="HDOD"/>
    <property type="match status" value="1"/>
</dbReference>
<dbReference type="PROSITE" id="PS50110">
    <property type="entry name" value="RESPONSE_REGULATORY"/>
    <property type="match status" value="1"/>
</dbReference>
<sequence length="554" mass="60824">MRGVLARGSHRLATVSTVAEAWSFIQRNVAVDLVFLELKLEGENGIGLLQRLRADCFLKVIPVVIYTAAGDRDVVRQAMQLGVQNFLVKPYRDDYILAEVGKALANPWRNQHFEEEKSFCAMTGLTPDGLRAALKEVHASLQNIGPELLEHIKGENAPGAIGTIENTTTKGEAAGAWGIVELLNEVKGLVEQGLWPAAGGALSQLGFAERLIFAHLNPAVVPEDFVSPEERAKAEEARARAVWFNAEAEQRVPVVAWPQLQQQLDGLKGCPVVDSVAAAFQMAATGHPSSLAPLMDIAEKDPGLSAQLIVAANQVRKGENEPDHEPVENPRICVGLLGEIRLAAMASSLVRVDERYMDMPPCSWTSFWMFQVGVARMARYTCRYLEFHSLESRAYAAGLLHDIGKLLLLRLHPYGFQAIVDFARRRSVPIAAAEKFFLGCTTAEMGAYFAEKREFPASYGVVMRFVETPEAATEDAVLVASVSLARDLCRQNRVGWSGDPNVGGVKPIAETAGWQVLSGRVFPSFNLQKFETEAHAECRQLKRELHGQVHLPQL</sequence>
<feature type="domain" description="HDOD" evidence="3">
    <location>
        <begin position="270"/>
        <end position="469"/>
    </location>
</feature>
<dbReference type="CDD" id="cd00077">
    <property type="entry name" value="HDc"/>
    <property type="match status" value="1"/>
</dbReference>
<dbReference type="CDD" id="cd00156">
    <property type="entry name" value="REC"/>
    <property type="match status" value="1"/>
</dbReference>
<dbReference type="Gene3D" id="3.40.50.2300">
    <property type="match status" value="1"/>
</dbReference>
<dbReference type="PANTHER" id="PTHR33525:SF3">
    <property type="entry name" value="RIBONUCLEASE Y"/>
    <property type="match status" value="1"/>
</dbReference>
<dbReference type="GO" id="GO:0000160">
    <property type="term" value="P:phosphorelay signal transduction system"/>
    <property type="evidence" value="ECO:0007669"/>
    <property type="project" value="InterPro"/>
</dbReference>
<dbReference type="EMBL" id="CP001032">
    <property type="protein sequence ID" value="ACB77105.1"/>
    <property type="molecule type" value="Genomic_DNA"/>
</dbReference>
<gene>
    <name evidence="4" type="ordered locus">Oter_3831</name>
</gene>